<dbReference type="Pfam" id="PF19843">
    <property type="entry name" value="DUF6318"/>
    <property type="match status" value="1"/>
</dbReference>
<feature type="compositionally biased region" description="Low complexity" evidence="1">
    <location>
        <begin position="38"/>
        <end position="71"/>
    </location>
</feature>
<feature type="chain" id="PRO_5039369793" description="DUF6318 domain-containing protein" evidence="2">
    <location>
        <begin position="22"/>
        <end position="210"/>
    </location>
</feature>
<gene>
    <name evidence="4" type="ORF">EXU32_07675</name>
</gene>
<evidence type="ECO:0000256" key="1">
    <source>
        <dbReference type="SAM" id="MobiDB-lite"/>
    </source>
</evidence>
<feature type="signal peptide" evidence="2">
    <location>
        <begin position="1"/>
        <end position="21"/>
    </location>
</feature>
<evidence type="ECO:0000256" key="2">
    <source>
        <dbReference type="SAM" id="SignalP"/>
    </source>
</evidence>
<feature type="domain" description="DUF6318" evidence="3">
    <location>
        <begin position="77"/>
        <end position="205"/>
    </location>
</feature>
<organism evidence="4 5">
    <name type="scientific">Janibacter limosus</name>
    <dbReference type="NCBI Taxonomy" id="53458"/>
    <lineage>
        <taxon>Bacteria</taxon>
        <taxon>Bacillati</taxon>
        <taxon>Actinomycetota</taxon>
        <taxon>Actinomycetes</taxon>
        <taxon>Micrococcales</taxon>
        <taxon>Intrasporangiaceae</taxon>
        <taxon>Janibacter</taxon>
    </lineage>
</organism>
<feature type="region of interest" description="Disordered" evidence="1">
    <location>
        <begin position="24"/>
        <end position="85"/>
    </location>
</feature>
<dbReference type="RefSeq" id="WP_130629368.1">
    <property type="nucleotide sequence ID" value="NZ_CP036164.1"/>
</dbReference>
<dbReference type="EMBL" id="CP036164">
    <property type="protein sequence ID" value="QBF46143.1"/>
    <property type="molecule type" value="Genomic_DNA"/>
</dbReference>
<name>A0A4P6MXG9_9MICO</name>
<reference evidence="4 5" key="1">
    <citation type="submission" date="2019-02" db="EMBL/GenBank/DDBJ databases">
        <title>Genomic data mining of an Antarctic deep-sea actinobacterium, Janibacterlimosus P3-3-X1.</title>
        <authorList>
            <person name="Liao L."/>
            <person name="Chen B."/>
        </authorList>
    </citation>
    <scope>NUCLEOTIDE SEQUENCE [LARGE SCALE GENOMIC DNA]</scope>
    <source>
        <strain evidence="4 5">P3-3-X1</strain>
    </source>
</reference>
<dbReference type="OrthoDB" id="4866714at2"/>
<dbReference type="KEGG" id="jli:EXU32_07675"/>
<accession>A0A4P6MXG9</accession>
<proteinExistence type="predicted"/>
<dbReference type="PROSITE" id="PS51257">
    <property type="entry name" value="PROKAR_LIPOPROTEIN"/>
    <property type="match status" value="1"/>
</dbReference>
<evidence type="ECO:0000313" key="4">
    <source>
        <dbReference type="EMBL" id="QBF46143.1"/>
    </source>
</evidence>
<protein>
    <recommendedName>
        <fullName evidence="3">DUF6318 domain-containing protein</fullName>
    </recommendedName>
</protein>
<dbReference type="Proteomes" id="UP000290408">
    <property type="component" value="Chromosome"/>
</dbReference>
<sequence>MQFTRGAAVLAAAALLTTGLAACGEDEPVEPTSSTTVSPLPGDSTTSPSSTASGSGSSSGSSSNSATSDGPEMPSDLPEAAREETKEGAAAFGKYYFIQFGEATRTGDTSTIEMLDSADCLVCRDGVENINEDTQKGWTRSKNPYSVTDVQATKRPDEGFKVSMQVKVAAHKRLDSKGQSNGNIKATRYTLTEHVVWVGGKWQILDWIAT</sequence>
<evidence type="ECO:0000259" key="3">
    <source>
        <dbReference type="Pfam" id="PF19843"/>
    </source>
</evidence>
<dbReference type="AlphaFoldDB" id="A0A4P6MXG9"/>
<evidence type="ECO:0000313" key="5">
    <source>
        <dbReference type="Proteomes" id="UP000290408"/>
    </source>
</evidence>
<keyword evidence="2" id="KW-0732">Signal</keyword>
<dbReference type="InterPro" id="IPR046281">
    <property type="entry name" value="DUF6318"/>
</dbReference>
<keyword evidence="5" id="KW-1185">Reference proteome</keyword>